<dbReference type="Proteomes" id="UP000053201">
    <property type="component" value="Unassembled WGS sequence"/>
</dbReference>
<feature type="region of interest" description="Disordered" evidence="2">
    <location>
        <begin position="382"/>
        <end position="419"/>
    </location>
</feature>
<feature type="domain" description="Protein kinase" evidence="3">
    <location>
        <begin position="57"/>
        <end position="319"/>
    </location>
</feature>
<dbReference type="Gene3D" id="1.10.510.10">
    <property type="entry name" value="Transferase(Phosphotransferase) domain 1"/>
    <property type="match status" value="1"/>
</dbReference>
<dbReference type="InterPro" id="IPR047173">
    <property type="entry name" value="STRAD_A/B-like"/>
</dbReference>
<keyword evidence="4" id="KW-0418">Kinase</keyword>
<feature type="compositionally biased region" description="Polar residues" evidence="2">
    <location>
        <begin position="345"/>
        <end position="357"/>
    </location>
</feature>
<gene>
    <name evidence="4" type="ORF">SPPG_08111</name>
</gene>
<sequence>MEGGKTEGHSKRDRQATGDTQVPRQRQPSSGSTLSGIFQSKKSQRRHQYTNDIQDYELLSDIGGVDDISYLYLARHIPTGEYVALKYTDLTLSPDYELIDELIRTVRNTNLCKHRNILPYWTTFVENERMWNVTYPMRAGTFRNIMRNHIHEGFSDTVVATVMREVLKAIIYMHDNRMIHNDIRADNILLDVRGEIRLTGLRNMVSLAQGGEYIKSVFSLVGDNIEWAAPEVMAQNSNYNEKADIYSFGITALELAFNRTPFDDWPPLKILLSKLEYACPAVASEKLLSKDFYRMVSACIRKDPNRRPTARELAEHVFFKSARNARYLETHIVQRIIGGYKQDPTATVSTYSETPHVTQHDTQTDAEQSTGSFSIAQSLHALSQASKGSKKNSPHASRDKSVAGSVERLSVANNQVVPA</sequence>
<evidence type="ECO:0000313" key="5">
    <source>
        <dbReference type="Proteomes" id="UP000053201"/>
    </source>
</evidence>
<comment type="similarity">
    <text evidence="1">Belongs to the protein kinase superfamily. STE Ser/Thr protein kinase family. STE20 subfamily.</text>
</comment>
<dbReference type="RefSeq" id="XP_016604563.1">
    <property type="nucleotide sequence ID" value="XM_016756266.1"/>
</dbReference>
<evidence type="ECO:0000256" key="2">
    <source>
        <dbReference type="SAM" id="MobiDB-lite"/>
    </source>
</evidence>
<dbReference type="Pfam" id="PF00069">
    <property type="entry name" value="Pkinase"/>
    <property type="match status" value="1"/>
</dbReference>
<dbReference type="PROSITE" id="PS50011">
    <property type="entry name" value="PROTEIN_KINASE_DOM"/>
    <property type="match status" value="1"/>
</dbReference>
<dbReference type="PANTHER" id="PTHR48014">
    <property type="entry name" value="SERINE/THREONINE-PROTEIN KINASE FRAY2"/>
    <property type="match status" value="1"/>
</dbReference>
<dbReference type="Gene3D" id="3.30.200.20">
    <property type="entry name" value="Phosphorylase Kinase, domain 1"/>
    <property type="match status" value="1"/>
</dbReference>
<dbReference type="EMBL" id="KQ257468">
    <property type="protein sequence ID" value="KNC96523.1"/>
    <property type="molecule type" value="Genomic_DNA"/>
</dbReference>
<dbReference type="PANTHER" id="PTHR48014:SF21">
    <property type="entry name" value="SERINE_THREONINE-PROTEIN KINASE FRAY2"/>
    <property type="match status" value="1"/>
</dbReference>
<name>A0A0L0H723_SPIPD</name>
<accession>A0A0L0H723</accession>
<dbReference type="GO" id="GO:0005524">
    <property type="term" value="F:ATP binding"/>
    <property type="evidence" value="ECO:0007669"/>
    <property type="project" value="InterPro"/>
</dbReference>
<organism evidence="4 5">
    <name type="scientific">Spizellomyces punctatus (strain DAOM BR117)</name>
    <dbReference type="NCBI Taxonomy" id="645134"/>
    <lineage>
        <taxon>Eukaryota</taxon>
        <taxon>Fungi</taxon>
        <taxon>Fungi incertae sedis</taxon>
        <taxon>Chytridiomycota</taxon>
        <taxon>Chytridiomycota incertae sedis</taxon>
        <taxon>Chytridiomycetes</taxon>
        <taxon>Spizellomycetales</taxon>
        <taxon>Spizellomycetaceae</taxon>
        <taxon>Spizellomyces</taxon>
    </lineage>
</organism>
<dbReference type="InterPro" id="IPR011009">
    <property type="entry name" value="Kinase-like_dom_sf"/>
</dbReference>
<dbReference type="AlphaFoldDB" id="A0A0L0H723"/>
<dbReference type="InterPro" id="IPR000719">
    <property type="entry name" value="Prot_kinase_dom"/>
</dbReference>
<proteinExistence type="inferred from homology"/>
<dbReference type="VEuPathDB" id="FungiDB:SPPG_08111"/>
<dbReference type="InterPro" id="IPR008266">
    <property type="entry name" value="Tyr_kinase_AS"/>
</dbReference>
<feature type="compositionally biased region" description="Polar residues" evidence="2">
    <location>
        <begin position="17"/>
        <end position="41"/>
    </location>
</feature>
<dbReference type="STRING" id="645134.A0A0L0H723"/>
<feature type="region of interest" description="Disordered" evidence="2">
    <location>
        <begin position="1"/>
        <end position="46"/>
    </location>
</feature>
<evidence type="ECO:0000259" key="3">
    <source>
        <dbReference type="PROSITE" id="PS50011"/>
    </source>
</evidence>
<feature type="region of interest" description="Disordered" evidence="2">
    <location>
        <begin position="345"/>
        <end position="370"/>
    </location>
</feature>
<dbReference type="GO" id="GO:0043539">
    <property type="term" value="F:protein serine/threonine kinase activator activity"/>
    <property type="evidence" value="ECO:0007669"/>
    <property type="project" value="InterPro"/>
</dbReference>
<dbReference type="GO" id="GO:0006611">
    <property type="term" value="P:protein export from nucleus"/>
    <property type="evidence" value="ECO:0007669"/>
    <property type="project" value="TreeGrafter"/>
</dbReference>
<keyword evidence="4" id="KW-0808">Transferase</keyword>
<dbReference type="OMA" id="NCTVNNR"/>
<protein>
    <submittedName>
        <fullName evidence="4">STE/STE20/FRAY protein kinase</fullName>
    </submittedName>
</protein>
<keyword evidence="5" id="KW-1185">Reference proteome</keyword>
<evidence type="ECO:0000256" key="1">
    <source>
        <dbReference type="ARBA" id="ARBA00008874"/>
    </source>
</evidence>
<dbReference type="SUPFAM" id="SSF56112">
    <property type="entry name" value="Protein kinase-like (PK-like)"/>
    <property type="match status" value="1"/>
</dbReference>
<dbReference type="PROSITE" id="PS00109">
    <property type="entry name" value="PROTEIN_KINASE_TYR"/>
    <property type="match status" value="1"/>
</dbReference>
<dbReference type="OrthoDB" id="248923at2759"/>
<dbReference type="GO" id="GO:0004672">
    <property type="term" value="F:protein kinase activity"/>
    <property type="evidence" value="ECO:0007669"/>
    <property type="project" value="InterPro"/>
</dbReference>
<dbReference type="eggNOG" id="KOG0582">
    <property type="taxonomic scope" value="Eukaryota"/>
</dbReference>
<reference evidence="4 5" key="1">
    <citation type="submission" date="2009-08" db="EMBL/GenBank/DDBJ databases">
        <title>The Genome Sequence of Spizellomyces punctatus strain DAOM BR117.</title>
        <authorList>
            <consortium name="The Broad Institute Genome Sequencing Platform"/>
            <person name="Russ C."/>
            <person name="Cuomo C."/>
            <person name="Shea T."/>
            <person name="Young S.K."/>
            <person name="Zeng Q."/>
            <person name="Koehrsen M."/>
            <person name="Haas B."/>
            <person name="Borodovsky M."/>
            <person name="Guigo R."/>
            <person name="Alvarado L."/>
            <person name="Berlin A."/>
            <person name="Bochicchio J."/>
            <person name="Borenstein D."/>
            <person name="Chapman S."/>
            <person name="Chen Z."/>
            <person name="Engels R."/>
            <person name="Freedman E."/>
            <person name="Gellesch M."/>
            <person name="Goldberg J."/>
            <person name="Griggs A."/>
            <person name="Gujja S."/>
            <person name="Heiman D."/>
            <person name="Hepburn T."/>
            <person name="Howarth C."/>
            <person name="Jen D."/>
            <person name="Larson L."/>
            <person name="Lewis B."/>
            <person name="Mehta T."/>
            <person name="Park D."/>
            <person name="Pearson M."/>
            <person name="Roberts A."/>
            <person name="Saif S."/>
            <person name="Shenoy N."/>
            <person name="Sisk P."/>
            <person name="Stolte C."/>
            <person name="Sykes S."/>
            <person name="Thomson T."/>
            <person name="Walk T."/>
            <person name="White J."/>
            <person name="Yandava C."/>
            <person name="Burger G."/>
            <person name="Gray M.W."/>
            <person name="Holland P.W.H."/>
            <person name="King N."/>
            <person name="Lang F.B.F."/>
            <person name="Roger A.J."/>
            <person name="Ruiz-Trillo I."/>
            <person name="Lander E."/>
            <person name="Nusbaum C."/>
        </authorList>
    </citation>
    <scope>NUCLEOTIDE SEQUENCE [LARGE SCALE GENOMIC DNA]</scope>
    <source>
        <strain evidence="4 5">DAOM BR117</strain>
    </source>
</reference>
<evidence type="ECO:0000313" key="4">
    <source>
        <dbReference type="EMBL" id="KNC96523.1"/>
    </source>
</evidence>
<dbReference type="GO" id="GO:1902554">
    <property type="term" value="C:serine/threonine protein kinase complex"/>
    <property type="evidence" value="ECO:0007669"/>
    <property type="project" value="TreeGrafter"/>
</dbReference>
<feature type="compositionally biased region" description="Basic and acidic residues" evidence="2">
    <location>
        <begin position="1"/>
        <end position="16"/>
    </location>
</feature>
<dbReference type="GeneID" id="27691288"/>
<dbReference type="InParanoid" id="A0A0L0H723"/>